<reference evidence="1 2" key="1">
    <citation type="submission" date="2024-02" db="EMBL/GenBank/DDBJ databases">
        <authorList>
            <person name="Chen Y."/>
            <person name="Shah S."/>
            <person name="Dougan E. K."/>
            <person name="Thang M."/>
            <person name="Chan C."/>
        </authorList>
    </citation>
    <scope>NUCLEOTIDE SEQUENCE [LARGE SCALE GENOMIC DNA]</scope>
</reference>
<gene>
    <name evidence="1" type="ORF">SCF082_LOCUS40270</name>
</gene>
<accession>A0ABP0Q9N9</accession>
<dbReference type="Proteomes" id="UP001642464">
    <property type="component" value="Unassembled WGS sequence"/>
</dbReference>
<sequence>NDLVLHRFTSLAREWAKQCKFDLSIKPLTDSTLNFSASQYAESMPEERSDEDVYRAQVRATMCFAMSCCLSIWYKGSVSRLKENEKTKSVEMGRLFLRCYRALAADAQASQELLWKLRPKLHYFEHCLDECLLKGSNPLQQSNFIDEDSMKHLRGVAMSCHPSTVKVTWGRRYLLKQVLLYRRMKSIGSSA</sequence>
<evidence type="ECO:0000313" key="2">
    <source>
        <dbReference type="Proteomes" id="UP001642464"/>
    </source>
</evidence>
<dbReference type="EMBL" id="CAXAMM010039235">
    <property type="protein sequence ID" value="CAK9084959.1"/>
    <property type="molecule type" value="Genomic_DNA"/>
</dbReference>
<name>A0ABP0Q9N9_9DINO</name>
<organism evidence="1 2">
    <name type="scientific">Durusdinium trenchii</name>
    <dbReference type="NCBI Taxonomy" id="1381693"/>
    <lineage>
        <taxon>Eukaryota</taxon>
        <taxon>Sar</taxon>
        <taxon>Alveolata</taxon>
        <taxon>Dinophyceae</taxon>
        <taxon>Suessiales</taxon>
        <taxon>Symbiodiniaceae</taxon>
        <taxon>Durusdinium</taxon>
    </lineage>
</organism>
<keyword evidence="2" id="KW-1185">Reference proteome</keyword>
<proteinExistence type="predicted"/>
<protein>
    <submittedName>
        <fullName evidence="1">Uncharacterized protein</fullName>
    </submittedName>
</protein>
<feature type="non-terminal residue" evidence="1">
    <location>
        <position position="1"/>
    </location>
</feature>
<evidence type="ECO:0000313" key="1">
    <source>
        <dbReference type="EMBL" id="CAK9084959.1"/>
    </source>
</evidence>
<comment type="caution">
    <text evidence="1">The sequence shown here is derived from an EMBL/GenBank/DDBJ whole genome shotgun (WGS) entry which is preliminary data.</text>
</comment>